<dbReference type="InterPro" id="IPR019406">
    <property type="entry name" value="APLF_PBZ"/>
</dbReference>
<feature type="non-terminal residue" evidence="3">
    <location>
        <position position="1"/>
    </location>
</feature>
<dbReference type="EMBL" id="VXAO01000836">
    <property type="protein sequence ID" value="NXL49777.1"/>
    <property type="molecule type" value="Genomic_DNA"/>
</dbReference>
<evidence type="ECO:0000259" key="2">
    <source>
        <dbReference type="Pfam" id="PF10283"/>
    </source>
</evidence>
<feature type="compositionally biased region" description="Basic and acidic residues" evidence="1">
    <location>
        <begin position="90"/>
        <end position="109"/>
    </location>
</feature>
<dbReference type="Proteomes" id="UP000555275">
    <property type="component" value="Unassembled WGS sequence"/>
</dbReference>
<feature type="compositionally biased region" description="Polar residues" evidence="1">
    <location>
        <begin position="170"/>
        <end position="179"/>
    </location>
</feature>
<feature type="compositionally biased region" description="Polar residues" evidence="1">
    <location>
        <begin position="212"/>
        <end position="230"/>
    </location>
</feature>
<dbReference type="AlphaFoldDB" id="A0A7L0T4P1"/>
<feature type="region of interest" description="Disordered" evidence="1">
    <location>
        <begin position="83"/>
        <end position="267"/>
    </location>
</feature>
<organism evidence="3 4">
    <name type="scientific">Podilymbus podiceps</name>
    <name type="common">Pied-billed grebe</name>
    <dbReference type="NCBI Taxonomy" id="9252"/>
    <lineage>
        <taxon>Eukaryota</taxon>
        <taxon>Metazoa</taxon>
        <taxon>Chordata</taxon>
        <taxon>Craniata</taxon>
        <taxon>Vertebrata</taxon>
        <taxon>Euteleostomi</taxon>
        <taxon>Archelosauria</taxon>
        <taxon>Archosauria</taxon>
        <taxon>Dinosauria</taxon>
        <taxon>Saurischia</taxon>
        <taxon>Theropoda</taxon>
        <taxon>Coelurosauria</taxon>
        <taxon>Aves</taxon>
        <taxon>Neognathae</taxon>
        <taxon>Neoaves</taxon>
        <taxon>Mirandornithes</taxon>
        <taxon>Podicipediformes</taxon>
        <taxon>Podicipedidae</taxon>
        <taxon>Podilymbus</taxon>
    </lineage>
</organism>
<feature type="compositionally biased region" description="Basic and acidic residues" evidence="1">
    <location>
        <begin position="202"/>
        <end position="211"/>
    </location>
</feature>
<keyword evidence="4" id="KW-1185">Reference proteome</keyword>
<dbReference type="OrthoDB" id="10256774at2759"/>
<evidence type="ECO:0000256" key="1">
    <source>
        <dbReference type="SAM" id="MobiDB-lite"/>
    </source>
</evidence>
<dbReference type="GO" id="GO:0003906">
    <property type="term" value="F:DNA-(apurinic or apyrimidinic site) endonuclease activity"/>
    <property type="evidence" value="ECO:0007669"/>
    <property type="project" value="InterPro"/>
</dbReference>
<feature type="non-terminal residue" evidence="3">
    <location>
        <position position="405"/>
    </location>
</feature>
<dbReference type="GO" id="GO:0035861">
    <property type="term" value="C:site of double-strand break"/>
    <property type="evidence" value="ECO:0007669"/>
    <property type="project" value="TreeGrafter"/>
</dbReference>
<feature type="compositionally biased region" description="Acidic residues" evidence="1">
    <location>
        <begin position="348"/>
        <end position="390"/>
    </location>
</feature>
<gene>
    <name evidence="3" type="primary">Aplf</name>
    <name evidence="3" type="ORF">PODPOD_R09974</name>
</gene>
<reference evidence="3 4" key="1">
    <citation type="submission" date="2019-09" db="EMBL/GenBank/DDBJ databases">
        <title>Bird 10,000 Genomes (B10K) Project - Family phase.</title>
        <authorList>
            <person name="Zhang G."/>
        </authorList>
    </citation>
    <scope>NUCLEOTIDE SEQUENCE [LARGE SCALE GENOMIC DNA]</scope>
    <source>
        <strain evidence="3">B10K-DU-009-04</strain>
        <tissue evidence="3">Mixed tissue sample</tissue>
    </source>
</reference>
<feature type="compositionally biased region" description="Acidic residues" evidence="1">
    <location>
        <begin position="124"/>
        <end position="134"/>
    </location>
</feature>
<feature type="domain" description="PBZ-type" evidence="2">
    <location>
        <begin position="311"/>
        <end position="336"/>
    </location>
</feature>
<dbReference type="InterPro" id="IPR039253">
    <property type="entry name" value="APLF"/>
</dbReference>
<dbReference type="PANTHER" id="PTHR21315:SF2">
    <property type="entry name" value="APRATAXIN AND PNK-LIKE FACTOR"/>
    <property type="match status" value="1"/>
</dbReference>
<evidence type="ECO:0000313" key="3">
    <source>
        <dbReference type="EMBL" id="NXL49777.1"/>
    </source>
</evidence>
<dbReference type="GO" id="GO:0008408">
    <property type="term" value="F:3'-5' exonuclease activity"/>
    <property type="evidence" value="ECO:0007669"/>
    <property type="project" value="InterPro"/>
</dbReference>
<protein>
    <submittedName>
        <fullName evidence="3">APLF factor</fullName>
    </submittedName>
</protein>
<dbReference type="PANTHER" id="PTHR21315">
    <property type="entry name" value="APRATAXIN AND PNK-LIKE FACTOR-RELATED"/>
    <property type="match status" value="1"/>
</dbReference>
<name>A0A7L0T4P1_PODPO</name>
<comment type="caution">
    <text evidence="3">The sequence shown here is derived from an EMBL/GenBank/DDBJ whole genome shotgun (WGS) entry which is preliminary data.</text>
</comment>
<feature type="compositionally biased region" description="Polar residues" evidence="1">
    <location>
        <begin position="250"/>
        <end position="262"/>
    </location>
</feature>
<dbReference type="GO" id="GO:0006302">
    <property type="term" value="P:double-strand break repair"/>
    <property type="evidence" value="ECO:0007669"/>
    <property type="project" value="InterPro"/>
</dbReference>
<feature type="region of interest" description="Disordered" evidence="1">
    <location>
        <begin position="1"/>
        <end position="64"/>
    </location>
</feature>
<feature type="domain" description="PBZ-type" evidence="2">
    <location>
        <begin position="269"/>
        <end position="294"/>
    </location>
</feature>
<proteinExistence type="predicted"/>
<dbReference type="Pfam" id="PF10283">
    <property type="entry name" value="zf-CCHH"/>
    <property type="match status" value="2"/>
</dbReference>
<sequence>NQEADAEAPTAHPVEMSCSPSLIEPTHPNSEIQGAAKMRTNDATSRHLVPLSDDNESEQSKSIKRKRVLPSWMLERDLLVQGISEPAMKGGDRMKKGQGRGESHMESLKPEINVQQKKRLASEETIEDFEGEEQDQGKRSCLSMPVPSSQNTSGFPLESTIRNMEGNGKTGTKNPGSSLEKSDRQLHSKRSKRIGQISSKTSRIEETENKEQITGSTSQQAHWGRTSQYFGAQEGILEPDANLDYETEISDSTRSADASESSKQIKHKRTPCMYGTGCYRKNPTHFQQFSHPNDDDYHEMEVVTQDNNDNRPECPYGTACYRKNPQHKLEYKHSAPPGKRPVEKDGTDDNEPNEYDLNDSFIDDEEEECEPTDEDSDWEPSSEDKDNEDVETLLQEARRFVKTKK</sequence>
<dbReference type="GO" id="GO:0005634">
    <property type="term" value="C:nucleus"/>
    <property type="evidence" value="ECO:0007669"/>
    <property type="project" value="TreeGrafter"/>
</dbReference>
<feature type="region of interest" description="Disordered" evidence="1">
    <location>
        <begin position="325"/>
        <end position="390"/>
    </location>
</feature>
<evidence type="ECO:0000313" key="4">
    <source>
        <dbReference type="Proteomes" id="UP000555275"/>
    </source>
</evidence>
<accession>A0A7L0T4P1</accession>